<proteinExistence type="predicted"/>
<sequence length="153" mass="17277">MGSDQEVACMLKHLLTGLYTNCKKQLMMDILGDGKSTHLCGMVSTLVEGRCRRDDVCDLCPVLHPSERPVLTFEQVKIIFSEVHPLADLVDLNISFVCVPCLTSVLLKKDSVGHIYVLKDKRARLKELFGTCDKVIHTGKLMYDGSRFKRHNR</sequence>
<dbReference type="EMBL" id="BK061820">
    <property type="protein sequence ID" value="DAZ90858.1"/>
    <property type="molecule type" value="Viral_cRNA"/>
</dbReference>
<reference evidence="1" key="1">
    <citation type="journal article" date="2022" name="bioRxiv">
        <title>Unlocking the hidden genetic diversity of varicosaviruses, the neglected plant rhabdoviruses.</title>
        <authorList>
            <person name="Bejerman N."/>
            <person name="Dietzgen R.G."/>
            <person name="Debat H."/>
        </authorList>
    </citation>
    <scope>NUCLEOTIDE SEQUENCE</scope>
</reference>
<evidence type="ECO:0000313" key="1">
    <source>
        <dbReference type="EMBL" id="DAZ90858.1"/>
    </source>
</evidence>
<name>A0A9N7AB21_9RHAB</name>
<accession>A0A9N7AB21</accession>
<organism evidence="1">
    <name type="scientific">Treubia virus 1</name>
    <dbReference type="NCBI Taxonomy" id="2977996"/>
    <lineage>
        <taxon>Viruses</taxon>
        <taxon>Riboviria</taxon>
        <taxon>Orthornavirae</taxon>
        <taxon>Negarnaviricota</taxon>
        <taxon>Haploviricotina</taxon>
        <taxon>Monjiviricetes</taxon>
        <taxon>Mononegavirales</taxon>
        <taxon>Rhabdoviridae</taxon>
        <taxon>Betarhabdovirinae</taxon>
        <taxon>Varicosavirus</taxon>
        <taxon>Varicosavirus treubiae</taxon>
    </lineage>
</organism>
<protein>
    <submittedName>
        <fullName evidence="1">Protein 4</fullName>
    </submittedName>
</protein>